<reference evidence="2 3" key="1">
    <citation type="journal article" date="2019" name="Commun. Biol.">
        <title>The bagworm genome reveals a unique fibroin gene that provides high tensile strength.</title>
        <authorList>
            <person name="Kono N."/>
            <person name="Nakamura H."/>
            <person name="Ohtoshi R."/>
            <person name="Tomita M."/>
            <person name="Numata K."/>
            <person name="Arakawa K."/>
        </authorList>
    </citation>
    <scope>NUCLEOTIDE SEQUENCE [LARGE SCALE GENOMIC DNA]</scope>
</reference>
<organism evidence="2 3">
    <name type="scientific">Eumeta variegata</name>
    <name type="common">Bagworm moth</name>
    <name type="synonym">Eumeta japonica</name>
    <dbReference type="NCBI Taxonomy" id="151549"/>
    <lineage>
        <taxon>Eukaryota</taxon>
        <taxon>Metazoa</taxon>
        <taxon>Ecdysozoa</taxon>
        <taxon>Arthropoda</taxon>
        <taxon>Hexapoda</taxon>
        <taxon>Insecta</taxon>
        <taxon>Pterygota</taxon>
        <taxon>Neoptera</taxon>
        <taxon>Endopterygota</taxon>
        <taxon>Lepidoptera</taxon>
        <taxon>Glossata</taxon>
        <taxon>Ditrysia</taxon>
        <taxon>Tineoidea</taxon>
        <taxon>Psychidae</taxon>
        <taxon>Oiketicinae</taxon>
        <taxon>Eumeta</taxon>
    </lineage>
</organism>
<dbReference type="AlphaFoldDB" id="A0A4C1UB03"/>
<keyword evidence="1" id="KW-0812">Transmembrane</keyword>
<dbReference type="Proteomes" id="UP000299102">
    <property type="component" value="Unassembled WGS sequence"/>
</dbReference>
<keyword evidence="3" id="KW-1185">Reference proteome</keyword>
<evidence type="ECO:0000256" key="1">
    <source>
        <dbReference type="SAM" id="Phobius"/>
    </source>
</evidence>
<gene>
    <name evidence="2" type="ORF">EVAR_76004_1</name>
</gene>
<name>A0A4C1UB03_EUMVA</name>
<keyword evidence="1" id="KW-0472">Membrane</keyword>
<proteinExistence type="predicted"/>
<keyword evidence="1" id="KW-1133">Transmembrane helix</keyword>
<evidence type="ECO:0000313" key="2">
    <source>
        <dbReference type="EMBL" id="GBP23290.1"/>
    </source>
</evidence>
<dbReference type="EMBL" id="BGZK01000149">
    <property type="protein sequence ID" value="GBP23290.1"/>
    <property type="molecule type" value="Genomic_DNA"/>
</dbReference>
<accession>A0A4C1UB03</accession>
<protein>
    <submittedName>
        <fullName evidence="2">Uncharacterized protein</fullName>
    </submittedName>
</protein>
<comment type="caution">
    <text evidence="2">The sequence shown here is derived from an EMBL/GenBank/DDBJ whole genome shotgun (WGS) entry which is preliminary data.</text>
</comment>
<evidence type="ECO:0000313" key="3">
    <source>
        <dbReference type="Proteomes" id="UP000299102"/>
    </source>
</evidence>
<sequence>MSQTLPSQGHPKRIDVFVYNFKCSQLFPEWTWAFFVIFVLSMVIFELTSLELLLKSPSSSRRKRAFELLETSESKLRRQGVITTHGHLQLQCVAGFLDKDGGGMSLRRRRGAIKEEWATGTLNYWMKYDSGSRYFTSVFCERMASHQSNWPGFVLQPS</sequence>
<feature type="transmembrane region" description="Helical" evidence="1">
    <location>
        <begin position="30"/>
        <end position="54"/>
    </location>
</feature>